<dbReference type="EMBL" id="BPLR01011715">
    <property type="protein sequence ID" value="GIY48454.1"/>
    <property type="molecule type" value="Genomic_DNA"/>
</dbReference>
<protein>
    <submittedName>
        <fullName evidence="2">Uncharacterized protein</fullName>
    </submittedName>
</protein>
<proteinExistence type="predicted"/>
<evidence type="ECO:0000313" key="3">
    <source>
        <dbReference type="Proteomes" id="UP001054945"/>
    </source>
</evidence>
<gene>
    <name evidence="2" type="ORF">CEXT_333761</name>
</gene>
<organism evidence="2 3">
    <name type="scientific">Caerostris extrusa</name>
    <name type="common">Bark spider</name>
    <name type="synonym">Caerostris bankana</name>
    <dbReference type="NCBI Taxonomy" id="172846"/>
    <lineage>
        <taxon>Eukaryota</taxon>
        <taxon>Metazoa</taxon>
        <taxon>Ecdysozoa</taxon>
        <taxon>Arthropoda</taxon>
        <taxon>Chelicerata</taxon>
        <taxon>Arachnida</taxon>
        <taxon>Araneae</taxon>
        <taxon>Araneomorphae</taxon>
        <taxon>Entelegynae</taxon>
        <taxon>Araneoidea</taxon>
        <taxon>Araneidae</taxon>
        <taxon>Caerostris</taxon>
    </lineage>
</organism>
<dbReference type="Proteomes" id="UP001054945">
    <property type="component" value="Unassembled WGS sequence"/>
</dbReference>
<name>A0AAV4TQX0_CAEEX</name>
<evidence type="ECO:0000313" key="2">
    <source>
        <dbReference type="EMBL" id="GIY48454.1"/>
    </source>
</evidence>
<sequence>MAESFYTLIQTSINAPNHNIIFVPFSNDGVIFCQHTNPITNTHSRTLTFSSDYFKSSPSATESSLAHTPPTKTDPKKGKTVFAFRD</sequence>
<comment type="caution">
    <text evidence="2">The sequence shown here is derived from an EMBL/GenBank/DDBJ whole genome shotgun (WGS) entry which is preliminary data.</text>
</comment>
<keyword evidence="3" id="KW-1185">Reference proteome</keyword>
<dbReference type="AlphaFoldDB" id="A0AAV4TQX0"/>
<reference evidence="2 3" key="1">
    <citation type="submission" date="2021-06" db="EMBL/GenBank/DDBJ databases">
        <title>Caerostris extrusa draft genome.</title>
        <authorList>
            <person name="Kono N."/>
            <person name="Arakawa K."/>
        </authorList>
    </citation>
    <scope>NUCLEOTIDE SEQUENCE [LARGE SCALE GENOMIC DNA]</scope>
</reference>
<feature type="region of interest" description="Disordered" evidence="1">
    <location>
        <begin position="58"/>
        <end position="79"/>
    </location>
</feature>
<accession>A0AAV4TQX0</accession>
<evidence type="ECO:0000256" key="1">
    <source>
        <dbReference type="SAM" id="MobiDB-lite"/>
    </source>
</evidence>